<sequence length="396" mass="44690">MIGGSRVSLSPRSASKPHPSCLAFHSAHEALLHSTLLSYHVGPSTKGMDVCKEPKMFLMLALLFVSLSKRNAATTKPQDVNCIVYNDDYMICEWDSSQKPAMNYSLYYWYAKNPMVECKHYLQSDGVNKGCWFNRSQIQYMSFNVYVNTSNDGSSLSSGSPMFLLNLVKPNPPVNLTVQNLGNNQLLVTWGSTYKATHCLEHMVEYESNTDTERKNSRTGEMKFILPSVDPEKRYAFYVKSKIDSQCGTTELWSLTAGPVFWGPNITRKGPEEEVKSMWFWIQNVLIPFVSLLLLLLLIFILMRMERVWVVLMPRIPNPSHKFEELFTAYQGNFSEWAGVPKDAVESFKSSYRESICHVTELVPGGGYLPLGNDILGRAGEVPAVSTDSVLKIDVE</sequence>
<protein>
    <submittedName>
        <fullName evidence="1">Uncharacterized protein</fullName>
    </submittedName>
</protein>
<keyword evidence="2" id="KW-1185">Reference proteome</keyword>
<organism evidence="1 2">
    <name type="scientific">Sphaerodactylus townsendi</name>
    <dbReference type="NCBI Taxonomy" id="933632"/>
    <lineage>
        <taxon>Eukaryota</taxon>
        <taxon>Metazoa</taxon>
        <taxon>Chordata</taxon>
        <taxon>Craniata</taxon>
        <taxon>Vertebrata</taxon>
        <taxon>Euteleostomi</taxon>
        <taxon>Lepidosauria</taxon>
        <taxon>Squamata</taxon>
        <taxon>Bifurcata</taxon>
        <taxon>Gekkota</taxon>
        <taxon>Sphaerodactylidae</taxon>
        <taxon>Sphaerodactylus</taxon>
    </lineage>
</organism>
<reference evidence="1" key="1">
    <citation type="submission" date="2021-08" db="EMBL/GenBank/DDBJ databases">
        <title>The first chromosome-level gecko genome reveals the dynamic sex chromosomes of Neotropical dwarf geckos (Sphaerodactylidae: Sphaerodactylus).</title>
        <authorList>
            <person name="Pinto B.J."/>
            <person name="Keating S.E."/>
            <person name="Gamble T."/>
        </authorList>
    </citation>
    <scope>NUCLEOTIDE SEQUENCE</scope>
    <source>
        <strain evidence="1">TG3544</strain>
    </source>
</reference>
<comment type="caution">
    <text evidence="1">The sequence shown here is derived from an EMBL/GenBank/DDBJ whole genome shotgun (WGS) entry which is preliminary data.</text>
</comment>
<dbReference type="EMBL" id="CM037626">
    <property type="protein sequence ID" value="KAH8011940.1"/>
    <property type="molecule type" value="Genomic_DNA"/>
</dbReference>
<proteinExistence type="predicted"/>
<evidence type="ECO:0000313" key="1">
    <source>
        <dbReference type="EMBL" id="KAH8011940.1"/>
    </source>
</evidence>
<accession>A0ACB8FXX6</accession>
<evidence type="ECO:0000313" key="2">
    <source>
        <dbReference type="Proteomes" id="UP000827872"/>
    </source>
</evidence>
<gene>
    <name evidence="1" type="ORF">K3G42_012920</name>
</gene>
<dbReference type="Proteomes" id="UP000827872">
    <property type="component" value="Linkage Group LG13"/>
</dbReference>
<name>A0ACB8FXX6_9SAUR</name>